<dbReference type="OrthoDB" id="8587114at2"/>
<dbReference type="Pfam" id="PF00126">
    <property type="entry name" value="HTH_1"/>
    <property type="match status" value="1"/>
</dbReference>
<dbReference type="PANTHER" id="PTHR30293:SF0">
    <property type="entry name" value="NITROGEN ASSIMILATION REGULATORY PROTEIN NAC"/>
    <property type="match status" value="1"/>
</dbReference>
<accession>A0A1M4TST6</accession>
<dbReference type="EMBL" id="FQUZ01000003">
    <property type="protein sequence ID" value="SHE47464.1"/>
    <property type="molecule type" value="Genomic_DNA"/>
</dbReference>
<dbReference type="PRINTS" id="PR00039">
    <property type="entry name" value="HTHLYSR"/>
</dbReference>
<evidence type="ECO:0000256" key="4">
    <source>
        <dbReference type="ARBA" id="ARBA00023159"/>
    </source>
</evidence>
<dbReference type="Gene3D" id="3.40.190.290">
    <property type="match status" value="1"/>
</dbReference>
<dbReference type="STRING" id="1122156.SAMN02745117_00339"/>
<dbReference type="InterPro" id="IPR005119">
    <property type="entry name" value="LysR_subst-bd"/>
</dbReference>
<evidence type="ECO:0000256" key="3">
    <source>
        <dbReference type="ARBA" id="ARBA00023125"/>
    </source>
</evidence>
<sequence>MNLRQLEVFATVAELGSFSKAALVLNTAQPALSRQIRSLEVGLKTVLLVRTGRGVMPTEAGKRLLQHCRHIMESVENARHDLNERAKERSGHIIIGLPPSIAKRLTLPLVRYFQTALPHASLEVMEGFSTYMTEWLVTGRVDLCLLYNPHAHPNIASTPVRKERLFLVGPSQQMPDGDVPFKTLGQYPLLMPQSNQIFRKLLEAQALLSGISLNVAWAVSSIPVILDMLRAGYGHAVLTDSAFLEAVADGQLTARAIVQPKIHCTLSLAQRNNQMETSLMAHTREVLHRLLLEQTAEIEAKTQPIAPQGH</sequence>
<organism evidence="7 8">
    <name type="scientific">Lampropedia hyalina DSM 16112</name>
    <dbReference type="NCBI Taxonomy" id="1122156"/>
    <lineage>
        <taxon>Bacteria</taxon>
        <taxon>Pseudomonadati</taxon>
        <taxon>Pseudomonadota</taxon>
        <taxon>Betaproteobacteria</taxon>
        <taxon>Burkholderiales</taxon>
        <taxon>Comamonadaceae</taxon>
        <taxon>Lampropedia</taxon>
    </lineage>
</organism>
<protein>
    <submittedName>
        <fullName evidence="7">Transcriptional regulator, LysR family</fullName>
    </submittedName>
</protein>
<dbReference type="SUPFAM" id="SSF53850">
    <property type="entry name" value="Periplasmic binding protein-like II"/>
    <property type="match status" value="1"/>
</dbReference>
<evidence type="ECO:0000259" key="6">
    <source>
        <dbReference type="PROSITE" id="PS50931"/>
    </source>
</evidence>
<keyword evidence="5" id="KW-0804">Transcription</keyword>
<dbReference type="AlphaFoldDB" id="A0A1M4TST6"/>
<reference evidence="7 8" key="1">
    <citation type="submission" date="2016-11" db="EMBL/GenBank/DDBJ databases">
        <authorList>
            <person name="Jaros S."/>
            <person name="Januszkiewicz K."/>
            <person name="Wedrychowicz H."/>
        </authorList>
    </citation>
    <scope>NUCLEOTIDE SEQUENCE [LARGE SCALE GENOMIC DNA]</scope>
    <source>
        <strain evidence="7 8">DSM 16112</strain>
    </source>
</reference>
<dbReference type="Proteomes" id="UP000184327">
    <property type="component" value="Unassembled WGS sequence"/>
</dbReference>
<dbReference type="GO" id="GO:0003677">
    <property type="term" value="F:DNA binding"/>
    <property type="evidence" value="ECO:0007669"/>
    <property type="project" value="UniProtKB-KW"/>
</dbReference>
<dbReference type="PROSITE" id="PS50931">
    <property type="entry name" value="HTH_LYSR"/>
    <property type="match status" value="1"/>
</dbReference>
<gene>
    <name evidence="7" type="ORF">SAMN02745117_00339</name>
</gene>
<dbReference type="InterPro" id="IPR036390">
    <property type="entry name" value="WH_DNA-bd_sf"/>
</dbReference>
<keyword evidence="8" id="KW-1185">Reference proteome</keyword>
<dbReference type="RefSeq" id="WP_073353960.1">
    <property type="nucleotide sequence ID" value="NZ_FQUZ01000003.1"/>
</dbReference>
<keyword evidence="4" id="KW-0010">Activator</keyword>
<dbReference type="GO" id="GO:2000142">
    <property type="term" value="P:regulation of DNA-templated transcription initiation"/>
    <property type="evidence" value="ECO:0007669"/>
    <property type="project" value="TreeGrafter"/>
</dbReference>
<evidence type="ECO:0000313" key="8">
    <source>
        <dbReference type="Proteomes" id="UP000184327"/>
    </source>
</evidence>
<dbReference type="PANTHER" id="PTHR30293">
    <property type="entry name" value="TRANSCRIPTIONAL REGULATORY PROTEIN NAC-RELATED"/>
    <property type="match status" value="1"/>
</dbReference>
<dbReference type="FunFam" id="1.10.10.10:FF:000001">
    <property type="entry name" value="LysR family transcriptional regulator"/>
    <property type="match status" value="1"/>
</dbReference>
<dbReference type="InterPro" id="IPR036388">
    <property type="entry name" value="WH-like_DNA-bd_sf"/>
</dbReference>
<dbReference type="Pfam" id="PF03466">
    <property type="entry name" value="LysR_substrate"/>
    <property type="match status" value="1"/>
</dbReference>
<dbReference type="Gene3D" id="1.10.10.10">
    <property type="entry name" value="Winged helix-like DNA-binding domain superfamily/Winged helix DNA-binding domain"/>
    <property type="match status" value="1"/>
</dbReference>
<comment type="similarity">
    <text evidence="1">Belongs to the LysR transcriptional regulatory family.</text>
</comment>
<proteinExistence type="inferred from homology"/>
<dbReference type="InterPro" id="IPR000847">
    <property type="entry name" value="LysR_HTH_N"/>
</dbReference>
<name>A0A1M4TST6_9BURK</name>
<evidence type="ECO:0000256" key="5">
    <source>
        <dbReference type="ARBA" id="ARBA00023163"/>
    </source>
</evidence>
<evidence type="ECO:0000256" key="1">
    <source>
        <dbReference type="ARBA" id="ARBA00009437"/>
    </source>
</evidence>
<evidence type="ECO:0000313" key="7">
    <source>
        <dbReference type="EMBL" id="SHE47464.1"/>
    </source>
</evidence>
<keyword evidence="2" id="KW-0805">Transcription regulation</keyword>
<dbReference type="GO" id="GO:0003700">
    <property type="term" value="F:DNA-binding transcription factor activity"/>
    <property type="evidence" value="ECO:0007669"/>
    <property type="project" value="InterPro"/>
</dbReference>
<evidence type="ECO:0000256" key="2">
    <source>
        <dbReference type="ARBA" id="ARBA00023015"/>
    </source>
</evidence>
<dbReference type="SUPFAM" id="SSF46785">
    <property type="entry name" value="Winged helix' DNA-binding domain"/>
    <property type="match status" value="1"/>
</dbReference>
<keyword evidence="3" id="KW-0238">DNA-binding</keyword>
<feature type="domain" description="HTH lysR-type" evidence="6">
    <location>
        <begin position="1"/>
        <end position="58"/>
    </location>
</feature>